<dbReference type="Pfam" id="PF01370">
    <property type="entry name" value="Epimerase"/>
    <property type="match status" value="1"/>
</dbReference>
<organism evidence="2 3">
    <name type="scientific">Aestuariibaculum suncheonense</name>
    <dbReference type="NCBI Taxonomy" id="1028745"/>
    <lineage>
        <taxon>Bacteria</taxon>
        <taxon>Pseudomonadati</taxon>
        <taxon>Bacteroidota</taxon>
        <taxon>Flavobacteriia</taxon>
        <taxon>Flavobacteriales</taxon>
        <taxon>Flavobacteriaceae</taxon>
    </lineage>
</organism>
<dbReference type="AlphaFoldDB" id="A0A8J6ULG2"/>
<evidence type="ECO:0000313" key="3">
    <source>
        <dbReference type="Proteomes" id="UP000602057"/>
    </source>
</evidence>
<keyword evidence="3" id="KW-1185">Reference proteome</keyword>
<sequence length="115" mass="13092">MLNGITVLVTGASGLLGTNTILELLTYWYQVVGLVRSKSRFKGWEHQNLKLIEGELPEDPEIIFEGRTILFEGVLNETGTFKFKVFLDVVPYYPEPTVCREYNTSKSCEMIIDLN</sequence>
<evidence type="ECO:0000313" key="2">
    <source>
        <dbReference type="EMBL" id="MBD0836356.1"/>
    </source>
</evidence>
<reference evidence="2" key="1">
    <citation type="journal article" date="2013" name="Int. J. Syst. Evol. Microbiol.">
        <title>Aestuariibaculum suncheonense gen. nov., sp. nov., a marine bacterium of the family Flavobacteriaceae isolated from a tidal flat and emended descriptions of the genera Gaetbulibacter and Tamlana.</title>
        <authorList>
            <person name="Jeong S.H."/>
            <person name="Park M.S."/>
            <person name="Jin H.M."/>
            <person name="Lee K."/>
            <person name="Park W."/>
            <person name="Jeon C.O."/>
        </authorList>
    </citation>
    <scope>NUCLEOTIDE SEQUENCE</scope>
    <source>
        <strain evidence="2">SC17</strain>
    </source>
</reference>
<gene>
    <name evidence="2" type="ORF">ICJ84_13015</name>
</gene>
<dbReference type="RefSeq" id="WP_188216850.1">
    <property type="nucleotide sequence ID" value="NZ_BAABGH010000002.1"/>
</dbReference>
<protein>
    <submittedName>
        <fullName evidence="2">NAD-dependent epimerase/dehydratase family protein</fullName>
    </submittedName>
</protein>
<reference evidence="2" key="2">
    <citation type="submission" date="2020-09" db="EMBL/GenBank/DDBJ databases">
        <authorList>
            <person name="Wu Z."/>
        </authorList>
    </citation>
    <scope>NUCLEOTIDE SEQUENCE</scope>
    <source>
        <strain evidence="2">SC17</strain>
    </source>
</reference>
<name>A0A8J6ULG2_9FLAO</name>
<dbReference type="Gene3D" id="3.40.50.720">
    <property type="entry name" value="NAD(P)-binding Rossmann-like Domain"/>
    <property type="match status" value="1"/>
</dbReference>
<feature type="domain" description="NAD-dependent epimerase/dehydratase" evidence="1">
    <location>
        <begin position="7"/>
        <end position="61"/>
    </location>
</feature>
<dbReference type="EMBL" id="JACVXC010000005">
    <property type="protein sequence ID" value="MBD0836356.1"/>
    <property type="molecule type" value="Genomic_DNA"/>
</dbReference>
<evidence type="ECO:0000259" key="1">
    <source>
        <dbReference type="Pfam" id="PF01370"/>
    </source>
</evidence>
<dbReference type="Proteomes" id="UP000602057">
    <property type="component" value="Unassembled WGS sequence"/>
</dbReference>
<dbReference type="InterPro" id="IPR036291">
    <property type="entry name" value="NAD(P)-bd_dom_sf"/>
</dbReference>
<proteinExistence type="predicted"/>
<dbReference type="InterPro" id="IPR001509">
    <property type="entry name" value="Epimerase_deHydtase"/>
</dbReference>
<comment type="caution">
    <text evidence="2">The sequence shown here is derived from an EMBL/GenBank/DDBJ whole genome shotgun (WGS) entry which is preliminary data.</text>
</comment>
<accession>A0A8J6ULG2</accession>
<dbReference type="SUPFAM" id="SSF51735">
    <property type="entry name" value="NAD(P)-binding Rossmann-fold domains"/>
    <property type="match status" value="1"/>
</dbReference>